<organism evidence="1 2">
    <name type="scientific">Tritrichomonas musculus</name>
    <dbReference type="NCBI Taxonomy" id="1915356"/>
    <lineage>
        <taxon>Eukaryota</taxon>
        <taxon>Metamonada</taxon>
        <taxon>Parabasalia</taxon>
        <taxon>Tritrichomonadida</taxon>
        <taxon>Tritrichomonadidae</taxon>
        <taxon>Tritrichomonas</taxon>
    </lineage>
</organism>
<evidence type="ECO:0000313" key="2">
    <source>
        <dbReference type="Proteomes" id="UP001470230"/>
    </source>
</evidence>
<sequence length="123" mass="14336">MNKDALNRMILAYYFPSVIVPRGQGNEAKRVNTRLAGFDHANSNVYKCLRQKFGATVTHSELRSIAKIICLHTGLTLDRDATRDCRVLIKWFDENWKIIYPNLDKITLRDEKENIIDELRDIK</sequence>
<keyword evidence="2" id="KW-1185">Reference proteome</keyword>
<name>A0ABR2ICI1_9EUKA</name>
<dbReference type="EMBL" id="JAPFFF010000018">
    <property type="protein sequence ID" value="KAK8860482.1"/>
    <property type="molecule type" value="Genomic_DNA"/>
</dbReference>
<proteinExistence type="predicted"/>
<accession>A0ABR2ICI1</accession>
<reference evidence="1 2" key="1">
    <citation type="submission" date="2024-04" db="EMBL/GenBank/DDBJ databases">
        <title>Tritrichomonas musculus Genome.</title>
        <authorList>
            <person name="Alves-Ferreira E."/>
            <person name="Grigg M."/>
            <person name="Lorenzi H."/>
            <person name="Galac M."/>
        </authorList>
    </citation>
    <scope>NUCLEOTIDE SEQUENCE [LARGE SCALE GENOMIC DNA]</scope>
    <source>
        <strain evidence="1 2">EAF2021</strain>
    </source>
</reference>
<comment type="caution">
    <text evidence="1">The sequence shown here is derived from an EMBL/GenBank/DDBJ whole genome shotgun (WGS) entry which is preliminary data.</text>
</comment>
<evidence type="ECO:0000313" key="1">
    <source>
        <dbReference type="EMBL" id="KAK8860482.1"/>
    </source>
</evidence>
<dbReference type="Proteomes" id="UP001470230">
    <property type="component" value="Unassembled WGS sequence"/>
</dbReference>
<protein>
    <submittedName>
        <fullName evidence="1">Uncharacterized protein</fullName>
    </submittedName>
</protein>
<gene>
    <name evidence="1" type="ORF">M9Y10_012147</name>
</gene>